<comment type="subcellular location">
    <subcellularLocation>
        <location evidence="1">Nucleus</location>
    </subcellularLocation>
</comment>
<sequence>MTILEDSECQFSATTNSVAHVASILSAISAVNSRVVVNITDDGICFITENSHICRVEFTLEKGLFTNYFFNSSLQGGEDEDEDKTEVRFTVDIIPIVESLSLANRTQTTGTQCSLIYQGDGYPFVLIYEDSKITERCEFSTYVNLDFEANNMGFELNQDEILMEGMIKADVLYDALKDLKDINTEDIYLYASTKRSRHKRLAIISKGEMGNSSLYLPNDRSIMEQLHVSNESKIDVSCYKFSIFNMALRAMRLSNKCKFKRDHNILSLNLLCLFGNDLPKNYTGTVFDFKMLQLVERDEQIQYFIEENEESDKTDAIAAPQADHDYDNNDQDNNDVDIDVPVFL</sequence>
<dbReference type="SUPFAM" id="SSF55979">
    <property type="entry name" value="DNA clamp"/>
    <property type="match status" value="1"/>
</dbReference>
<proteinExistence type="inferred from homology"/>
<gene>
    <name evidence="6" type="ORF">CYFA0S_19e01838g</name>
</gene>
<dbReference type="EMBL" id="LK052904">
    <property type="protein sequence ID" value="CDR45688.1"/>
    <property type="molecule type" value="Genomic_DNA"/>
</dbReference>
<dbReference type="PhylomeDB" id="A0A061B8J5"/>
<dbReference type="GO" id="GO:0030896">
    <property type="term" value="C:checkpoint clamp complex"/>
    <property type="evidence" value="ECO:0007669"/>
    <property type="project" value="TreeGrafter"/>
</dbReference>
<dbReference type="Pfam" id="PF02144">
    <property type="entry name" value="Rad1"/>
    <property type="match status" value="1"/>
</dbReference>
<dbReference type="PANTHER" id="PTHR10870">
    <property type="entry name" value="CELL CYCLE CHECKPOINT PROTEIN RAD1"/>
    <property type="match status" value="1"/>
</dbReference>
<organism evidence="6">
    <name type="scientific">Cyberlindnera fabianii</name>
    <name type="common">Yeast</name>
    <name type="synonym">Hansenula fabianii</name>
    <dbReference type="NCBI Taxonomy" id="36022"/>
    <lineage>
        <taxon>Eukaryota</taxon>
        <taxon>Fungi</taxon>
        <taxon>Dikarya</taxon>
        <taxon>Ascomycota</taxon>
        <taxon>Saccharomycotina</taxon>
        <taxon>Saccharomycetes</taxon>
        <taxon>Phaffomycetales</taxon>
        <taxon>Phaffomycetaceae</taxon>
        <taxon>Cyberlindnera</taxon>
    </lineage>
</organism>
<dbReference type="PANTHER" id="PTHR10870:SF0">
    <property type="entry name" value="CELL CYCLE CHECKPOINT PROTEIN RAD1"/>
    <property type="match status" value="1"/>
</dbReference>
<dbReference type="InterPro" id="IPR003021">
    <property type="entry name" value="Rad1_Rec1_Rad17"/>
</dbReference>
<keyword evidence="5" id="KW-0539">Nucleus</keyword>
<evidence type="ECO:0000256" key="3">
    <source>
        <dbReference type="ARBA" id="ARBA00022763"/>
    </source>
</evidence>
<dbReference type="GO" id="GO:0000077">
    <property type="term" value="P:DNA damage checkpoint signaling"/>
    <property type="evidence" value="ECO:0007669"/>
    <property type="project" value="InterPro"/>
</dbReference>
<dbReference type="Gene3D" id="3.70.10.10">
    <property type="match status" value="1"/>
</dbReference>
<keyword evidence="3" id="KW-0227">DNA damage</keyword>
<keyword evidence="4" id="KW-0234">DNA repair</keyword>
<name>A0A061B8J5_CYBFA</name>
<evidence type="ECO:0000256" key="5">
    <source>
        <dbReference type="ARBA" id="ARBA00023242"/>
    </source>
</evidence>
<protein>
    <submittedName>
        <fullName evidence="6">CYFA0S19e01838g1_1</fullName>
    </submittedName>
</protein>
<dbReference type="PRINTS" id="PR01245">
    <property type="entry name" value="RAD1REC1"/>
</dbReference>
<evidence type="ECO:0000256" key="2">
    <source>
        <dbReference type="ARBA" id="ARBA00010991"/>
    </source>
</evidence>
<evidence type="ECO:0000256" key="1">
    <source>
        <dbReference type="ARBA" id="ARBA00004123"/>
    </source>
</evidence>
<comment type="similarity">
    <text evidence="2">Belongs to the rad1 family.</text>
</comment>
<accession>A0A061B8J5</accession>
<evidence type="ECO:0000256" key="4">
    <source>
        <dbReference type="ARBA" id="ARBA00023204"/>
    </source>
</evidence>
<dbReference type="AlphaFoldDB" id="A0A061B8J5"/>
<dbReference type="InterPro" id="IPR046938">
    <property type="entry name" value="DNA_clamp_sf"/>
</dbReference>
<dbReference type="GO" id="GO:0006281">
    <property type="term" value="P:DNA repair"/>
    <property type="evidence" value="ECO:0007669"/>
    <property type="project" value="UniProtKB-KW"/>
</dbReference>
<dbReference type="OrthoDB" id="3981260at2759"/>
<evidence type="ECO:0000313" key="6">
    <source>
        <dbReference type="EMBL" id="CDR45688.1"/>
    </source>
</evidence>
<reference evidence="6" key="1">
    <citation type="journal article" date="2014" name="Genome Announc.">
        <title>Genome sequence of the yeast Cyberlindnera fabianii (Hansenula fabianii).</title>
        <authorList>
            <person name="Freel K.C."/>
            <person name="Sarilar V."/>
            <person name="Neuveglise C."/>
            <person name="Devillers H."/>
            <person name="Friedrich A."/>
            <person name="Schacherer J."/>
        </authorList>
    </citation>
    <scope>NUCLEOTIDE SEQUENCE</scope>
    <source>
        <strain evidence="6">YJS4271</strain>
    </source>
</reference>